<dbReference type="GO" id="GO:0016020">
    <property type="term" value="C:membrane"/>
    <property type="evidence" value="ECO:0007669"/>
    <property type="project" value="InterPro"/>
</dbReference>
<dbReference type="InterPro" id="IPR003921">
    <property type="entry name" value="Cell_synth_C"/>
</dbReference>
<dbReference type="SUPFAM" id="SSF48452">
    <property type="entry name" value="TPR-like"/>
    <property type="match status" value="1"/>
</dbReference>
<dbReference type="AlphaFoldDB" id="A0AAU7Q609"/>
<evidence type="ECO:0008006" key="4">
    <source>
        <dbReference type="Google" id="ProtNLM"/>
    </source>
</evidence>
<sequence>MNNKKRNVWIGGTLCLGSALGMAPYAFGADNDPAVRVLLDQATYWHQKSHDDLAKAALQKVFQVDAGNITAVYMMALYSSQNGDEKEAEKWRQKLMALSPNDPRLASLAGEQRLKAVSPAQLAEARKLAAAGNVKAAVAAYQALFNGSQPIDSLALEYYMTMAGSADSLPEAVAGLRQRAGLLPQDTDTQLALAKVLTYQPSTRREGSEKLAALADGNKEADQALRQSLLWMTPQPDDADVYQKYLQRHADDNAVLEHYRQGLGGGAKQSGYTALNSGDLAGAREKIRRGAESQSQRRRSLGRPGLRQHAPRRLRRRRQISAASRGAGRAKQRPMEYAGAGRGVLRPVESG</sequence>
<feature type="chain" id="PRO_5043436934" description="Cellulose synthase operon protein C" evidence="2">
    <location>
        <begin position="29"/>
        <end position="351"/>
    </location>
</feature>
<dbReference type="EMBL" id="CP157947">
    <property type="protein sequence ID" value="XBS68479.1"/>
    <property type="molecule type" value="Genomic_DNA"/>
</dbReference>
<feature type="region of interest" description="Disordered" evidence="1">
    <location>
        <begin position="287"/>
        <end position="351"/>
    </location>
</feature>
<evidence type="ECO:0000256" key="1">
    <source>
        <dbReference type="SAM" id="MobiDB-lite"/>
    </source>
</evidence>
<accession>A0AAU7Q609</accession>
<evidence type="ECO:0000313" key="3">
    <source>
        <dbReference type="EMBL" id="XBS68479.1"/>
    </source>
</evidence>
<keyword evidence="2" id="KW-0732">Signal</keyword>
<protein>
    <recommendedName>
        <fullName evidence="4">Cellulose synthase operon protein C</fullName>
    </recommendedName>
</protein>
<dbReference type="PRINTS" id="PR01441">
    <property type="entry name" value="CELLSNTHASEC"/>
</dbReference>
<feature type="compositionally biased region" description="Basic residues" evidence="1">
    <location>
        <begin position="309"/>
        <end position="319"/>
    </location>
</feature>
<dbReference type="Gene3D" id="1.25.40.10">
    <property type="entry name" value="Tetratricopeptide repeat domain"/>
    <property type="match status" value="1"/>
</dbReference>
<evidence type="ECO:0000256" key="2">
    <source>
        <dbReference type="SAM" id="SignalP"/>
    </source>
</evidence>
<feature type="signal peptide" evidence="2">
    <location>
        <begin position="1"/>
        <end position="28"/>
    </location>
</feature>
<proteinExistence type="predicted"/>
<name>A0AAU7Q609_9GAMM</name>
<organism evidence="3">
    <name type="scientific">Acerihabitans sp. KWT182</name>
    <dbReference type="NCBI Taxonomy" id="3157919"/>
    <lineage>
        <taxon>Bacteria</taxon>
        <taxon>Pseudomonadati</taxon>
        <taxon>Pseudomonadota</taxon>
        <taxon>Gammaproteobacteria</taxon>
        <taxon>Enterobacterales</taxon>
        <taxon>Pectobacteriaceae</taxon>
        <taxon>Acerihabitans</taxon>
    </lineage>
</organism>
<dbReference type="InterPro" id="IPR011990">
    <property type="entry name" value="TPR-like_helical_dom_sf"/>
</dbReference>
<reference evidence="3" key="1">
    <citation type="submission" date="2024-06" db="EMBL/GenBank/DDBJ databases">
        <authorList>
            <person name="Coelho C."/>
            <person name="Bento M."/>
            <person name="Garcia E."/>
            <person name="Camelo A."/>
            <person name="Brandao I."/>
            <person name="Espirito Santo C."/>
            <person name="Trovao J."/>
            <person name="Verissimo A."/>
            <person name="Costa J."/>
            <person name="Tiago I."/>
        </authorList>
    </citation>
    <scope>NUCLEOTIDE SEQUENCE</scope>
    <source>
        <strain evidence="3">KWT182</strain>
    </source>
</reference>
<gene>
    <name evidence="3" type="ORF">ABK905_17420</name>
</gene>
<dbReference type="GO" id="GO:0006011">
    <property type="term" value="P:UDP-alpha-D-glucose metabolic process"/>
    <property type="evidence" value="ECO:0007669"/>
    <property type="project" value="InterPro"/>
</dbReference>
<feature type="compositionally biased region" description="Low complexity" evidence="1">
    <location>
        <begin position="320"/>
        <end position="329"/>
    </location>
</feature>